<dbReference type="GO" id="GO:0043565">
    <property type="term" value="F:sequence-specific DNA binding"/>
    <property type="evidence" value="ECO:0007669"/>
    <property type="project" value="InterPro"/>
</dbReference>
<evidence type="ECO:0000256" key="2">
    <source>
        <dbReference type="ARBA" id="ARBA00023125"/>
    </source>
</evidence>
<dbReference type="AlphaFoldDB" id="A0A380KZX4"/>
<reference evidence="5" key="1">
    <citation type="submission" date="2018-06" db="EMBL/GenBank/DDBJ databases">
        <authorList>
            <consortium name="Pathogen Informatics"/>
            <person name="Doyle S."/>
        </authorList>
    </citation>
    <scope>NUCLEOTIDE SEQUENCE [LARGE SCALE GENOMIC DNA]</scope>
    <source>
        <strain evidence="5">NCTC13765</strain>
    </source>
</reference>
<dbReference type="Gene3D" id="1.10.10.60">
    <property type="entry name" value="Homeodomain-like"/>
    <property type="match status" value="1"/>
</dbReference>
<keyword evidence="1" id="KW-0805">Transcription regulation</keyword>
<dbReference type="RefSeq" id="WP_018371110.1">
    <property type="nucleotide sequence ID" value="NZ_UHFR01000005.1"/>
</dbReference>
<feature type="domain" description="HTH araC/xylS-type" evidence="4">
    <location>
        <begin position="216"/>
        <end position="314"/>
    </location>
</feature>
<dbReference type="InterPro" id="IPR018060">
    <property type="entry name" value="HTH_AraC"/>
</dbReference>
<dbReference type="SMART" id="SM00342">
    <property type="entry name" value="HTH_ARAC"/>
    <property type="match status" value="1"/>
</dbReference>
<dbReference type="PANTHER" id="PTHR47893">
    <property type="entry name" value="REGULATORY PROTEIN PCHR"/>
    <property type="match status" value="1"/>
</dbReference>
<evidence type="ECO:0000313" key="5">
    <source>
        <dbReference type="EMBL" id="SUN76644.1"/>
    </source>
</evidence>
<keyword evidence="6" id="KW-1185">Reference proteome</keyword>
<proteinExistence type="predicted"/>
<dbReference type="SUPFAM" id="SSF46689">
    <property type="entry name" value="Homeodomain-like"/>
    <property type="match status" value="2"/>
</dbReference>
<dbReference type="InterPro" id="IPR053142">
    <property type="entry name" value="PchR_regulatory_protein"/>
</dbReference>
<evidence type="ECO:0000259" key="4">
    <source>
        <dbReference type="PROSITE" id="PS01124"/>
    </source>
</evidence>
<dbReference type="EMBL" id="UHFR01000005">
    <property type="protein sequence ID" value="SUN76644.1"/>
    <property type="molecule type" value="Genomic_DNA"/>
</dbReference>
<dbReference type="Proteomes" id="UP000254634">
    <property type="component" value="Unassembled WGS sequence"/>
</dbReference>
<dbReference type="Pfam" id="PF12833">
    <property type="entry name" value="HTH_18"/>
    <property type="match status" value="1"/>
</dbReference>
<evidence type="ECO:0000256" key="1">
    <source>
        <dbReference type="ARBA" id="ARBA00023015"/>
    </source>
</evidence>
<evidence type="ECO:0000256" key="3">
    <source>
        <dbReference type="ARBA" id="ARBA00023163"/>
    </source>
</evidence>
<dbReference type="GO" id="GO:0003700">
    <property type="term" value="F:DNA-binding transcription factor activity"/>
    <property type="evidence" value="ECO:0007669"/>
    <property type="project" value="InterPro"/>
</dbReference>
<evidence type="ECO:0000313" key="6">
    <source>
        <dbReference type="Proteomes" id="UP000254634"/>
    </source>
</evidence>
<sequence>MKSSYENYIENKGYTQLKHCQRFAPQGKTYHLRSENMEGFYWVLETDCFAINIHDFLIKKDSFSQHDLSKLPQFYAFSSYTKCAQGEQLSPYQPLSPNQAHLTLNKGQTMRYLLHANSNYQSVGINFKEQIIHDYLVEQCQLNEDKIENIFQIAHPLIAKDLERIANEIVNYKLENMASTLFYEIKAKEWLSVILNAYQLSKCKHAVCPADEQALANVCNYIKDHLATQIPQDLLAQIAMMSKTKLKNCFKQQYKMTLTEFIQLQRMKQAKQLLISTNLEISDVAKSVGYQSHSRFANLFKKYMGLYPHNIRQQIMSPLSQGCQSCCNEQCQTKKLLT</sequence>
<gene>
    <name evidence="5" type="primary">araC_2</name>
    <name evidence="5" type="ORF">NCTC13765_01141</name>
</gene>
<dbReference type="OrthoDB" id="8737373at2"/>
<dbReference type="InterPro" id="IPR020449">
    <property type="entry name" value="Tscrpt_reg_AraC-type_HTH"/>
</dbReference>
<organism evidence="5 6">
    <name type="scientific">Streptococcus massiliensis</name>
    <dbReference type="NCBI Taxonomy" id="313439"/>
    <lineage>
        <taxon>Bacteria</taxon>
        <taxon>Bacillati</taxon>
        <taxon>Bacillota</taxon>
        <taxon>Bacilli</taxon>
        <taxon>Lactobacillales</taxon>
        <taxon>Streptococcaceae</taxon>
        <taxon>Streptococcus</taxon>
    </lineage>
</organism>
<dbReference type="PRINTS" id="PR00032">
    <property type="entry name" value="HTHARAC"/>
</dbReference>
<name>A0A380KZX4_9STRE</name>
<dbReference type="InterPro" id="IPR009057">
    <property type="entry name" value="Homeodomain-like_sf"/>
</dbReference>
<dbReference type="PANTHER" id="PTHR47893:SF1">
    <property type="entry name" value="REGULATORY PROTEIN PCHR"/>
    <property type="match status" value="1"/>
</dbReference>
<keyword evidence="3" id="KW-0804">Transcription</keyword>
<dbReference type="STRING" id="1123307.GCA_000380065_00424"/>
<keyword evidence="2" id="KW-0238">DNA-binding</keyword>
<protein>
    <submittedName>
        <fullName evidence="5">AraC family transcriptional regulator</fullName>
    </submittedName>
</protein>
<accession>A0A380KZX4</accession>
<dbReference type="PROSITE" id="PS01124">
    <property type="entry name" value="HTH_ARAC_FAMILY_2"/>
    <property type="match status" value="1"/>
</dbReference>